<gene>
    <name evidence="5" type="ORF">MTER_21010</name>
</gene>
<sequence length="351" mass="38977">MRRTEADTAGVTAPPTSIPDSIAHRLGFAPERRLATSDGSLSAAIWRFCNRPSYELCRSADRNIDVIAMPISGRHHHTYFGNGRLKWSRSHPPFHLNMVVAGEQPRGVFVSDQPFTYLHVYVRHALVEQLAVDSGVLAVGRTVTLIDPMCSHDPFVEFVFRQLLREMSCGDRISRTMLAALGQQLIAGLLRRHSSVSGSRTLAAKLITGYPDWRLRLTIEYLEAHLADPLDLGEIAASVCLSVPRLAALFRDATGEPPRRWLMNRRFARACELLATSSLSVTEIAHRCGFASSQHLATVMRRRHATTPSTYRRQVLGSHTYNHDTGNRDHVAICGMHGGNDPRDRSAVAAD</sequence>
<keyword evidence="2" id="KW-0238">DNA-binding</keyword>
<dbReference type="PANTHER" id="PTHR46796:SF6">
    <property type="entry name" value="ARAC SUBFAMILY"/>
    <property type="match status" value="1"/>
</dbReference>
<evidence type="ECO:0000256" key="3">
    <source>
        <dbReference type="ARBA" id="ARBA00023163"/>
    </source>
</evidence>
<dbReference type="InterPro" id="IPR009057">
    <property type="entry name" value="Homeodomain-like_sf"/>
</dbReference>
<dbReference type="RefSeq" id="WP_234808481.1">
    <property type="nucleotide sequence ID" value="NZ_JACKSZ010000013.1"/>
</dbReference>
<evidence type="ECO:0000256" key="2">
    <source>
        <dbReference type="ARBA" id="ARBA00023125"/>
    </source>
</evidence>
<name>A0AAD1MHW0_9MYCO</name>
<dbReference type="EMBL" id="AP022564">
    <property type="protein sequence ID" value="BBX22690.1"/>
    <property type="molecule type" value="Genomic_DNA"/>
</dbReference>
<evidence type="ECO:0000313" key="6">
    <source>
        <dbReference type="Proteomes" id="UP000467636"/>
    </source>
</evidence>
<dbReference type="Proteomes" id="UP000467636">
    <property type="component" value="Chromosome"/>
</dbReference>
<keyword evidence="3" id="KW-0804">Transcription</keyword>
<protein>
    <recommendedName>
        <fullName evidence="4">HTH araC/xylS-type domain-containing protein</fullName>
    </recommendedName>
</protein>
<dbReference type="AlphaFoldDB" id="A0AAD1MHW0"/>
<evidence type="ECO:0000313" key="5">
    <source>
        <dbReference type="EMBL" id="BBX22690.1"/>
    </source>
</evidence>
<dbReference type="InterPro" id="IPR018060">
    <property type="entry name" value="HTH_AraC"/>
</dbReference>
<proteinExistence type="predicted"/>
<dbReference type="InterPro" id="IPR050204">
    <property type="entry name" value="AraC_XylS_family_regulators"/>
</dbReference>
<dbReference type="PANTHER" id="PTHR46796">
    <property type="entry name" value="HTH-TYPE TRANSCRIPTIONAL ACTIVATOR RHAS-RELATED"/>
    <property type="match status" value="1"/>
</dbReference>
<accession>A0AAD1MHW0</accession>
<evidence type="ECO:0000256" key="1">
    <source>
        <dbReference type="ARBA" id="ARBA00023015"/>
    </source>
</evidence>
<dbReference type="SUPFAM" id="SSF46689">
    <property type="entry name" value="Homeodomain-like"/>
    <property type="match status" value="2"/>
</dbReference>
<reference evidence="5 6" key="1">
    <citation type="journal article" date="2019" name="Emerg. Microbes Infect.">
        <title>Comprehensive subspecies identification of 175 nontuberculous mycobacteria species based on 7547 genomic profiles.</title>
        <authorList>
            <person name="Matsumoto Y."/>
            <person name="Kinjo T."/>
            <person name="Motooka D."/>
            <person name="Nabeya D."/>
            <person name="Jung N."/>
            <person name="Uechi K."/>
            <person name="Horii T."/>
            <person name="Iida T."/>
            <person name="Fujita J."/>
            <person name="Nakamura S."/>
        </authorList>
    </citation>
    <scope>NUCLEOTIDE SEQUENCE [LARGE SCALE GENOMIC DNA]</scope>
    <source>
        <strain evidence="5 6">JCM 12143</strain>
    </source>
</reference>
<dbReference type="GO" id="GO:0043565">
    <property type="term" value="F:sequence-specific DNA binding"/>
    <property type="evidence" value="ECO:0007669"/>
    <property type="project" value="InterPro"/>
</dbReference>
<evidence type="ECO:0000259" key="4">
    <source>
        <dbReference type="PROSITE" id="PS01124"/>
    </source>
</evidence>
<dbReference type="SMART" id="SM00342">
    <property type="entry name" value="HTH_ARAC"/>
    <property type="match status" value="1"/>
</dbReference>
<keyword evidence="1" id="KW-0805">Transcription regulation</keyword>
<feature type="domain" description="HTH araC/xylS-type" evidence="4">
    <location>
        <begin position="216"/>
        <end position="314"/>
    </location>
</feature>
<dbReference type="GO" id="GO:0003700">
    <property type="term" value="F:DNA-binding transcription factor activity"/>
    <property type="evidence" value="ECO:0007669"/>
    <property type="project" value="InterPro"/>
</dbReference>
<dbReference type="Pfam" id="PF12833">
    <property type="entry name" value="HTH_18"/>
    <property type="match status" value="1"/>
</dbReference>
<keyword evidence="6" id="KW-1185">Reference proteome</keyword>
<organism evidence="5 6">
    <name type="scientific">Mycolicibacter terrae</name>
    <dbReference type="NCBI Taxonomy" id="1788"/>
    <lineage>
        <taxon>Bacteria</taxon>
        <taxon>Bacillati</taxon>
        <taxon>Actinomycetota</taxon>
        <taxon>Actinomycetes</taxon>
        <taxon>Mycobacteriales</taxon>
        <taxon>Mycobacteriaceae</taxon>
        <taxon>Mycolicibacter</taxon>
    </lineage>
</organism>
<dbReference type="PROSITE" id="PS01124">
    <property type="entry name" value="HTH_ARAC_FAMILY_2"/>
    <property type="match status" value="1"/>
</dbReference>
<dbReference type="Gene3D" id="1.10.10.60">
    <property type="entry name" value="Homeodomain-like"/>
    <property type="match status" value="1"/>
</dbReference>